<feature type="compositionally biased region" description="Basic and acidic residues" evidence="7">
    <location>
        <begin position="134"/>
        <end position="144"/>
    </location>
</feature>
<evidence type="ECO:0000256" key="6">
    <source>
        <dbReference type="ARBA" id="ARBA00023242"/>
    </source>
</evidence>
<dbReference type="InterPro" id="IPR050936">
    <property type="entry name" value="AP-1-like"/>
</dbReference>
<evidence type="ECO:0000256" key="2">
    <source>
        <dbReference type="ARBA" id="ARBA00007163"/>
    </source>
</evidence>
<evidence type="ECO:0000256" key="7">
    <source>
        <dbReference type="SAM" id="MobiDB-lite"/>
    </source>
</evidence>
<keyword evidence="5" id="KW-0804">Transcription</keyword>
<keyword evidence="6" id="KW-0539">Nucleus</keyword>
<dbReference type="InterPro" id="IPR046347">
    <property type="entry name" value="bZIP_sf"/>
</dbReference>
<dbReference type="CDD" id="cd14688">
    <property type="entry name" value="bZIP_YAP"/>
    <property type="match status" value="1"/>
</dbReference>
<organism evidence="8 9">
    <name type="scientific">Trichoderma arundinaceum</name>
    <dbReference type="NCBI Taxonomy" id="490622"/>
    <lineage>
        <taxon>Eukaryota</taxon>
        <taxon>Fungi</taxon>
        <taxon>Dikarya</taxon>
        <taxon>Ascomycota</taxon>
        <taxon>Pezizomycotina</taxon>
        <taxon>Sordariomycetes</taxon>
        <taxon>Hypocreomycetidae</taxon>
        <taxon>Hypocreales</taxon>
        <taxon>Hypocreaceae</taxon>
        <taxon>Trichoderma</taxon>
    </lineage>
</organism>
<keyword evidence="3" id="KW-0805">Transcription regulation</keyword>
<comment type="subcellular location">
    <subcellularLocation>
        <location evidence="1">Nucleus</location>
    </subcellularLocation>
</comment>
<feature type="compositionally biased region" description="Basic and acidic residues" evidence="7">
    <location>
        <begin position="72"/>
        <end position="82"/>
    </location>
</feature>
<keyword evidence="9" id="KW-1185">Reference proteome</keyword>
<dbReference type="Proteomes" id="UP000266272">
    <property type="component" value="Unassembled WGS sequence"/>
</dbReference>
<feature type="compositionally biased region" description="Polar residues" evidence="7">
    <location>
        <begin position="1"/>
        <end position="14"/>
    </location>
</feature>
<keyword evidence="4" id="KW-0238">DNA-binding</keyword>
<accession>A0A395NGS7</accession>
<name>A0A395NGS7_TRIAR</name>
<dbReference type="STRING" id="490622.A0A395NGS7"/>
<dbReference type="PANTHER" id="PTHR40621">
    <property type="entry name" value="TRANSCRIPTION FACTOR KAPC-RELATED"/>
    <property type="match status" value="1"/>
</dbReference>
<evidence type="ECO:0000256" key="5">
    <source>
        <dbReference type="ARBA" id="ARBA00023163"/>
    </source>
</evidence>
<dbReference type="AlphaFoldDB" id="A0A395NGS7"/>
<proteinExistence type="inferred from homology"/>
<protein>
    <submittedName>
        <fullName evidence="8">Transmembrane</fullName>
    </submittedName>
</protein>
<comment type="similarity">
    <text evidence="2">Belongs to the bZIP family.</text>
</comment>
<dbReference type="GO" id="GO:0001228">
    <property type="term" value="F:DNA-binding transcription activator activity, RNA polymerase II-specific"/>
    <property type="evidence" value="ECO:0007669"/>
    <property type="project" value="TreeGrafter"/>
</dbReference>
<feature type="region of interest" description="Disordered" evidence="7">
    <location>
        <begin position="1"/>
        <end position="174"/>
    </location>
</feature>
<feature type="compositionally biased region" description="Polar residues" evidence="7">
    <location>
        <begin position="306"/>
        <end position="317"/>
    </location>
</feature>
<evidence type="ECO:0000313" key="9">
    <source>
        <dbReference type="Proteomes" id="UP000266272"/>
    </source>
</evidence>
<sequence>MQQSSSANGANTQEQHLRAQLELLQNHDSTSSSASPNPSARDHRGPPSRPPNGYDVLAPTSQDVARPVLAKLDAEAHIHPDLRASVGHAPAPNMMPMVPPTGHSPGTAGPGPSAVPLAPAPPQQMLVDDNNPADGRKAKRELSQSKRAAQNRAAQRHNADWSSSPQRAFRQRKEGYIKKLEQQVRDLAELEHSYKSMQSENYALREYVIHLQSRLLDTQGEFPPPPPNVNLSQPSSAGPPPPSVSDQHQQHPHQHQPPPPPQQPSNSSNSGVGTPLEAVAQAVAGLAAQEQMVERGQTYPSPPFKSEQQGEQDNNPRPTADDLNRPLNPDERPSQP</sequence>
<keyword evidence="8" id="KW-0472">Membrane</keyword>
<feature type="compositionally biased region" description="Basic and acidic residues" evidence="7">
    <location>
        <begin position="319"/>
        <end position="336"/>
    </location>
</feature>
<reference evidence="8 9" key="1">
    <citation type="journal article" date="2018" name="PLoS Pathog.">
        <title>Evolution of structural diversity of trichothecenes, a family of toxins produced by plant pathogenic and entomopathogenic fungi.</title>
        <authorList>
            <person name="Proctor R.H."/>
            <person name="McCormick S.P."/>
            <person name="Kim H.S."/>
            <person name="Cardoza R.E."/>
            <person name="Stanley A.M."/>
            <person name="Lindo L."/>
            <person name="Kelly A."/>
            <person name="Brown D.W."/>
            <person name="Lee T."/>
            <person name="Vaughan M.M."/>
            <person name="Alexander N.J."/>
            <person name="Busman M."/>
            <person name="Gutierrez S."/>
        </authorList>
    </citation>
    <scope>NUCLEOTIDE SEQUENCE [LARGE SCALE GENOMIC DNA]</scope>
    <source>
        <strain evidence="8 9">IBT 40837</strain>
    </source>
</reference>
<dbReference type="SUPFAM" id="SSF57959">
    <property type="entry name" value="Leucine zipper domain"/>
    <property type="match status" value="1"/>
</dbReference>
<keyword evidence="8" id="KW-0812">Transmembrane</keyword>
<dbReference type="Gene3D" id="1.20.5.170">
    <property type="match status" value="1"/>
</dbReference>
<evidence type="ECO:0000256" key="3">
    <source>
        <dbReference type="ARBA" id="ARBA00023015"/>
    </source>
</evidence>
<feature type="compositionally biased region" description="Low complexity" evidence="7">
    <location>
        <begin position="29"/>
        <end position="39"/>
    </location>
</feature>
<dbReference type="PANTHER" id="PTHR40621:SF11">
    <property type="entry name" value="TRANSCRIPTION FACTOR KAPC-RELATED"/>
    <property type="match status" value="1"/>
</dbReference>
<dbReference type="OrthoDB" id="2593073at2759"/>
<dbReference type="EMBL" id="PXOA01000458">
    <property type="protein sequence ID" value="RFU75220.1"/>
    <property type="molecule type" value="Genomic_DNA"/>
</dbReference>
<feature type="region of interest" description="Disordered" evidence="7">
    <location>
        <begin position="216"/>
        <end position="336"/>
    </location>
</feature>
<feature type="compositionally biased region" description="Low complexity" evidence="7">
    <location>
        <begin position="264"/>
        <end position="290"/>
    </location>
</feature>
<evidence type="ECO:0000256" key="1">
    <source>
        <dbReference type="ARBA" id="ARBA00004123"/>
    </source>
</evidence>
<dbReference type="GO" id="GO:0000976">
    <property type="term" value="F:transcription cis-regulatory region binding"/>
    <property type="evidence" value="ECO:0007669"/>
    <property type="project" value="InterPro"/>
</dbReference>
<evidence type="ECO:0000256" key="4">
    <source>
        <dbReference type="ARBA" id="ARBA00023125"/>
    </source>
</evidence>
<gene>
    <name evidence="8" type="ORF">TARUN_7024</name>
</gene>
<dbReference type="GO" id="GO:0090575">
    <property type="term" value="C:RNA polymerase II transcription regulator complex"/>
    <property type="evidence" value="ECO:0007669"/>
    <property type="project" value="TreeGrafter"/>
</dbReference>
<comment type="caution">
    <text evidence="8">The sequence shown here is derived from an EMBL/GenBank/DDBJ whole genome shotgun (WGS) entry which is preliminary data.</text>
</comment>
<evidence type="ECO:0000313" key="8">
    <source>
        <dbReference type="EMBL" id="RFU75220.1"/>
    </source>
</evidence>